<organism evidence="2 3">
    <name type="scientific">Zizania palustris</name>
    <name type="common">Northern wild rice</name>
    <dbReference type="NCBI Taxonomy" id="103762"/>
    <lineage>
        <taxon>Eukaryota</taxon>
        <taxon>Viridiplantae</taxon>
        <taxon>Streptophyta</taxon>
        <taxon>Embryophyta</taxon>
        <taxon>Tracheophyta</taxon>
        <taxon>Spermatophyta</taxon>
        <taxon>Magnoliopsida</taxon>
        <taxon>Liliopsida</taxon>
        <taxon>Poales</taxon>
        <taxon>Poaceae</taxon>
        <taxon>BOP clade</taxon>
        <taxon>Oryzoideae</taxon>
        <taxon>Oryzeae</taxon>
        <taxon>Zizaniinae</taxon>
        <taxon>Zizania</taxon>
    </lineage>
</organism>
<evidence type="ECO:0000313" key="3">
    <source>
        <dbReference type="Proteomes" id="UP000729402"/>
    </source>
</evidence>
<proteinExistence type="predicted"/>
<evidence type="ECO:0000313" key="2">
    <source>
        <dbReference type="EMBL" id="KAG8044890.1"/>
    </source>
</evidence>
<comment type="caution">
    <text evidence="2">The sequence shown here is derived from an EMBL/GenBank/DDBJ whole genome shotgun (WGS) entry which is preliminary data.</text>
</comment>
<feature type="compositionally biased region" description="Pro residues" evidence="1">
    <location>
        <begin position="39"/>
        <end position="49"/>
    </location>
</feature>
<accession>A0A8J5RGW8</accession>
<feature type="region of interest" description="Disordered" evidence="1">
    <location>
        <begin position="1"/>
        <end position="58"/>
    </location>
</feature>
<feature type="compositionally biased region" description="Low complexity" evidence="1">
    <location>
        <begin position="10"/>
        <end position="27"/>
    </location>
</feature>
<evidence type="ECO:0000256" key="1">
    <source>
        <dbReference type="SAM" id="MobiDB-lite"/>
    </source>
</evidence>
<dbReference type="EMBL" id="JAAALK010000290">
    <property type="protein sequence ID" value="KAG8044890.1"/>
    <property type="molecule type" value="Genomic_DNA"/>
</dbReference>
<protein>
    <submittedName>
        <fullName evidence="2">Uncharacterized protein</fullName>
    </submittedName>
</protein>
<dbReference type="AlphaFoldDB" id="A0A8J5RGW8"/>
<reference evidence="2" key="1">
    <citation type="journal article" date="2021" name="bioRxiv">
        <title>Whole Genome Assembly and Annotation of Northern Wild Rice, Zizania palustris L., Supports a Whole Genome Duplication in the Zizania Genus.</title>
        <authorList>
            <person name="Haas M."/>
            <person name="Kono T."/>
            <person name="Macchietto M."/>
            <person name="Millas R."/>
            <person name="McGilp L."/>
            <person name="Shao M."/>
            <person name="Duquette J."/>
            <person name="Hirsch C.N."/>
            <person name="Kimball J."/>
        </authorList>
    </citation>
    <scope>NUCLEOTIDE SEQUENCE</scope>
    <source>
        <tissue evidence="2">Fresh leaf tissue</tissue>
    </source>
</reference>
<dbReference type="Proteomes" id="UP000729402">
    <property type="component" value="Unassembled WGS sequence"/>
</dbReference>
<gene>
    <name evidence="2" type="ORF">GUJ93_ZPchr0008g11476</name>
</gene>
<name>A0A8J5RGW8_ZIZPA</name>
<reference evidence="2" key="2">
    <citation type="submission" date="2021-02" db="EMBL/GenBank/DDBJ databases">
        <authorList>
            <person name="Kimball J.A."/>
            <person name="Haas M.W."/>
            <person name="Macchietto M."/>
            <person name="Kono T."/>
            <person name="Duquette J."/>
            <person name="Shao M."/>
        </authorList>
    </citation>
    <scope>NUCLEOTIDE SEQUENCE</scope>
    <source>
        <tissue evidence="2">Fresh leaf tissue</tissue>
    </source>
</reference>
<keyword evidence="3" id="KW-1185">Reference proteome</keyword>
<sequence>MTDPPPPRLGPSLPTAASPSRSSGSAPGDRDLDLLTHRFPPPPDQPPLPRSSQPHPHANAILLRGRRPGFDASAESVHLEVVKRGLTRDVFLSIYFLSESAPLRHAQGV</sequence>